<feature type="region of interest" description="Disordered" evidence="1">
    <location>
        <begin position="80"/>
        <end position="101"/>
    </location>
</feature>
<comment type="caution">
    <text evidence="2">The sequence shown here is derived from an EMBL/GenBank/DDBJ whole genome shotgun (WGS) entry which is preliminary data.</text>
</comment>
<organism evidence="2 3">
    <name type="scientific">Scylla paramamosain</name>
    <name type="common">Mud crab</name>
    <dbReference type="NCBI Taxonomy" id="85552"/>
    <lineage>
        <taxon>Eukaryota</taxon>
        <taxon>Metazoa</taxon>
        <taxon>Ecdysozoa</taxon>
        <taxon>Arthropoda</taxon>
        <taxon>Crustacea</taxon>
        <taxon>Multicrustacea</taxon>
        <taxon>Malacostraca</taxon>
        <taxon>Eumalacostraca</taxon>
        <taxon>Eucarida</taxon>
        <taxon>Decapoda</taxon>
        <taxon>Pleocyemata</taxon>
        <taxon>Brachyura</taxon>
        <taxon>Eubrachyura</taxon>
        <taxon>Portunoidea</taxon>
        <taxon>Portunidae</taxon>
        <taxon>Portuninae</taxon>
        <taxon>Scylla</taxon>
    </lineage>
</organism>
<dbReference type="Proteomes" id="UP001487740">
    <property type="component" value="Unassembled WGS sequence"/>
</dbReference>
<gene>
    <name evidence="2" type="ORF">O3P69_017094</name>
</gene>
<name>A0AAW0TU76_SCYPA</name>
<proteinExistence type="predicted"/>
<evidence type="ECO:0000313" key="3">
    <source>
        <dbReference type="Proteomes" id="UP001487740"/>
    </source>
</evidence>
<accession>A0AAW0TU76</accession>
<dbReference type="AlphaFoldDB" id="A0AAW0TU76"/>
<evidence type="ECO:0000313" key="2">
    <source>
        <dbReference type="EMBL" id="KAK8391197.1"/>
    </source>
</evidence>
<evidence type="ECO:0000256" key="1">
    <source>
        <dbReference type="SAM" id="MobiDB-lite"/>
    </source>
</evidence>
<feature type="region of interest" description="Disordered" evidence="1">
    <location>
        <begin position="1"/>
        <end position="20"/>
    </location>
</feature>
<feature type="compositionally biased region" description="Low complexity" evidence="1">
    <location>
        <begin position="87"/>
        <end position="101"/>
    </location>
</feature>
<keyword evidence="3" id="KW-1185">Reference proteome</keyword>
<dbReference type="EMBL" id="JARAKH010000024">
    <property type="protein sequence ID" value="KAK8391197.1"/>
    <property type="molecule type" value="Genomic_DNA"/>
</dbReference>
<protein>
    <submittedName>
        <fullName evidence="2">Uncharacterized protein</fullName>
    </submittedName>
</protein>
<reference evidence="2 3" key="1">
    <citation type="submission" date="2023-03" db="EMBL/GenBank/DDBJ databases">
        <title>High-quality genome of Scylla paramamosain provides insights in environmental adaptation.</title>
        <authorList>
            <person name="Zhang L."/>
        </authorList>
    </citation>
    <scope>NUCLEOTIDE SEQUENCE [LARGE SCALE GENOMIC DNA]</scope>
    <source>
        <strain evidence="2">LZ_2023a</strain>
        <tissue evidence="2">Muscle</tissue>
    </source>
</reference>
<sequence length="134" mass="14880">MKIYESTQKRHHSTANHRASVAAATAAVTNHTLGGAYARYHHPHLPHFTRIIVAVFVSPPILMALYDAEVAENINGAVSADRHGISTQKETQTPEDTTQPTHLREYRNSCYLHDELQPNDKTRPEVATSDIIGT</sequence>